<evidence type="ECO:0000313" key="2">
    <source>
        <dbReference type="EMBL" id="BBG94822.1"/>
    </source>
</evidence>
<name>A0A4Y1QSH8_PRUDU</name>
<dbReference type="AlphaFoldDB" id="A0A4Y1QSH8"/>
<feature type="chain" id="PRO_5021328842" evidence="1">
    <location>
        <begin position="31"/>
        <end position="114"/>
    </location>
</feature>
<proteinExistence type="predicted"/>
<reference evidence="2" key="1">
    <citation type="journal article" date="2019" name="Science">
        <title>Mutation of a bHLH transcription factor allowed almond domestication.</title>
        <authorList>
            <person name="Sanchez-Perez R."/>
            <person name="Pavan S."/>
            <person name="Mazzeo R."/>
            <person name="Moldovan C."/>
            <person name="Aiese Cigliano R."/>
            <person name="Del Cueto J."/>
            <person name="Ricciardi F."/>
            <person name="Lotti C."/>
            <person name="Ricciardi L."/>
            <person name="Dicenta F."/>
            <person name="Lopez-Marques R.L."/>
            <person name="Lindberg Moller B."/>
        </authorList>
    </citation>
    <scope>NUCLEOTIDE SEQUENCE</scope>
</reference>
<feature type="signal peptide" evidence="1">
    <location>
        <begin position="1"/>
        <end position="30"/>
    </location>
</feature>
<gene>
    <name evidence="2" type="ORF">Prudu_003199</name>
</gene>
<accession>A0A4Y1QSH8</accession>
<sequence>MAISVSISSRIVILVSVLVVCLVVFNPVDADETTVVERALLDVVCLQGLGCARGHAGLAASAAAVFLRVLPGIRRSAPATPPSPPTAANASVLEFQLQTSTNLHLPVVFSSELR</sequence>
<keyword evidence="1" id="KW-0732">Signal</keyword>
<organism evidence="2">
    <name type="scientific">Prunus dulcis</name>
    <name type="common">Almond</name>
    <name type="synonym">Amygdalus dulcis</name>
    <dbReference type="NCBI Taxonomy" id="3755"/>
    <lineage>
        <taxon>Eukaryota</taxon>
        <taxon>Viridiplantae</taxon>
        <taxon>Streptophyta</taxon>
        <taxon>Embryophyta</taxon>
        <taxon>Tracheophyta</taxon>
        <taxon>Spermatophyta</taxon>
        <taxon>Magnoliopsida</taxon>
        <taxon>eudicotyledons</taxon>
        <taxon>Gunneridae</taxon>
        <taxon>Pentapetalae</taxon>
        <taxon>rosids</taxon>
        <taxon>fabids</taxon>
        <taxon>Rosales</taxon>
        <taxon>Rosaceae</taxon>
        <taxon>Amygdaloideae</taxon>
        <taxon>Amygdaleae</taxon>
        <taxon>Prunus</taxon>
    </lineage>
</organism>
<protein>
    <submittedName>
        <fullName evidence="2">GAST1 protein homolog 1</fullName>
    </submittedName>
</protein>
<dbReference type="EMBL" id="AP019297">
    <property type="protein sequence ID" value="BBG94822.1"/>
    <property type="molecule type" value="Genomic_DNA"/>
</dbReference>
<evidence type="ECO:0000256" key="1">
    <source>
        <dbReference type="SAM" id="SignalP"/>
    </source>
</evidence>